<accession>X1LZR3</accession>
<reference evidence="1" key="1">
    <citation type="journal article" date="2014" name="Front. Microbiol.">
        <title>High frequency of phylogenetically diverse reductive dehalogenase-homologous genes in deep subseafloor sedimentary metagenomes.</title>
        <authorList>
            <person name="Kawai M."/>
            <person name="Futagami T."/>
            <person name="Toyoda A."/>
            <person name="Takaki Y."/>
            <person name="Nishi S."/>
            <person name="Hori S."/>
            <person name="Arai W."/>
            <person name="Tsubouchi T."/>
            <person name="Morono Y."/>
            <person name="Uchiyama I."/>
            <person name="Ito T."/>
            <person name="Fujiyama A."/>
            <person name="Inagaki F."/>
            <person name="Takami H."/>
        </authorList>
    </citation>
    <scope>NUCLEOTIDE SEQUENCE</scope>
    <source>
        <strain evidence="1">Expedition CK06-06</strain>
    </source>
</reference>
<protein>
    <recommendedName>
        <fullName evidence="2">Addiction module antidote protein, HigA family</fullName>
    </recommendedName>
</protein>
<organism evidence="1">
    <name type="scientific">marine sediment metagenome</name>
    <dbReference type="NCBI Taxonomy" id="412755"/>
    <lineage>
        <taxon>unclassified sequences</taxon>
        <taxon>metagenomes</taxon>
        <taxon>ecological metagenomes</taxon>
    </lineage>
</organism>
<proteinExistence type="predicted"/>
<dbReference type="AlphaFoldDB" id="X1LZR3"/>
<dbReference type="InterPro" id="IPR010982">
    <property type="entry name" value="Lambda_DNA-bd_dom_sf"/>
</dbReference>
<gene>
    <name evidence="1" type="ORF">S06H3_24468</name>
</gene>
<name>X1LZR3_9ZZZZ</name>
<evidence type="ECO:0000313" key="1">
    <source>
        <dbReference type="EMBL" id="GAI24563.1"/>
    </source>
</evidence>
<feature type="non-terminal residue" evidence="1">
    <location>
        <position position="39"/>
    </location>
</feature>
<dbReference type="EMBL" id="BARV01013622">
    <property type="protein sequence ID" value="GAI24563.1"/>
    <property type="molecule type" value="Genomic_DNA"/>
</dbReference>
<sequence length="39" mass="4620">MEKIPNIHPGEILFEDFLKPMNLSIYRLAKETMIPFTKI</sequence>
<evidence type="ECO:0008006" key="2">
    <source>
        <dbReference type="Google" id="ProtNLM"/>
    </source>
</evidence>
<dbReference type="Gene3D" id="1.10.260.40">
    <property type="entry name" value="lambda repressor-like DNA-binding domains"/>
    <property type="match status" value="1"/>
</dbReference>
<dbReference type="SUPFAM" id="SSF47413">
    <property type="entry name" value="lambda repressor-like DNA-binding domains"/>
    <property type="match status" value="1"/>
</dbReference>
<comment type="caution">
    <text evidence="1">The sequence shown here is derived from an EMBL/GenBank/DDBJ whole genome shotgun (WGS) entry which is preliminary data.</text>
</comment>
<dbReference type="GO" id="GO:0003677">
    <property type="term" value="F:DNA binding"/>
    <property type="evidence" value="ECO:0007669"/>
    <property type="project" value="InterPro"/>
</dbReference>